<proteinExistence type="predicted"/>
<organism evidence="1 2">
    <name type="scientific">Ligilactobacillus murinus</name>
    <dbReference type="NCBI Taxonomy" id="1622"/>
    <lineage>
        <taxon>Bacteria</taxon>
        <taxon>Bacillati</taxon>
        <taxon>Bacillota</taxon>
        <taxon>Bacilli</taxon>
        <taxon>Lactobacillales</taxon>
        <taxon>Lactobacillaceae</taxon>
        <taxon>Ligilactobacillus</taxon>
    </lineage>
</organism>
<dbReference type="EMBL" id="SRYK01000003">
    <property type="protein sequence ID" value="TGY57027.1"/>
    <property type="molecule type" value="Genomic_DNA"/>
</dbReference>
<sequence>MKQTKQEMAEEYLYKKRQFNAQRMELSDQLSCFRRETEQLVAQVMYLTRNDIWDRAQFYRTIEASVAKVEQAATNYTRYLADKEHDATIEYKRQIAHLDALGPLTKRVKLLTMMYVRNELLCNFF</sequence>
<evidence type="ECO:0000313" key="1">
    <source>
        <dbReference type="EMBL" id="TGY57027.1"/>
    </source>
</evidence>
<name>A0A4S2EMK1_9LACO</name>
<gene>
    <name evidence="1" type="ORF">E5340_00990</name>
</gene>
<reference evidence="1 2" key="1">
    <citation type="submission" date="2019-04" db="EMBL/GenBank/DDBJ databases">
        <title>Microbes associate with the intestines of laboratory mice.</title>
        <authorList>
            <person name="Navarre W."/>
            <person name="Wong E."/>
            <person name="Huang K."/>
            <person name="Tropini C."/>
            <person name="Ng K."/>
            <person name="Yu B."/>
        </authorList>
    </citation>
    <scope>NUCLEOTIDE SEQUENCE [LARGE SCALE GENOMIC DNA]</scope>
    <source>
        <strain evidence="1 2">NM26_J9</strain>
    </source>
</reference>
<comment type="caution">
    <text evidence="1">The sequence shown here is derived from an EMBL/GenBank/DDBJ whole genome shotgun (WGS) entry which is preliminary data.</text>
</comment>
<evidence type="ECO:0000313" key="2">
    <source>
        <dbReference type="Proteomes" id="UP000306855"/>
    </source>
</evidence>
<dbReference type="AlphaFoldDB" id="A0A4S2EMK1"/>
<dbReference type="Proteomes" id="UP000306855">
    <property type="component" value="Unassembled WGS sequence"/>
</dbReference>
<dbReference type="RefSeq" id="WP_135941809.1">
    <property type="nucleotide sequence ID" value="NZ_SRYK01000003.1"/>
</dbReference>
<protein>
    <submittedName>
        <fullName evidence="1">Uncharacterized protein</fullName>
    </submittedName>
</protein>
<accession>A0A4S2EMK1</accession>